<dbReference type="Proteomes" id="UP000318741">
    <property type="component" value="Chromosome"/>
</dbReference>
<evidence type="ECO:0008006" key="4">
    <source>
        <dbReference type="Google" id="ProtNLM"/>
    </source>
</evidence>
<dbReference type="PANTHER" id="PTHR43737">
    <property type="entry name" value="BLL7424 PROTEIN"/>
    <property type="match status" value="1"/>
</dbReference>
<dbReference type="EMBL" id="CP036265">
    <property type="protein sequence ID" value="QDT14565.1"/>
    <property type="molecule type" value="Genomic_DNA"/>
</dbReference>
<dbReference type="Pfam" id="PF07394">
    <property type="entry name" value="DUF1501"/>
    <property type="match status" value="1"/>
</dbReference>
<dbReference type="OrthoDB" id="127333at2"/>
<sequence length="444" mass="46526" precursor="true">MSVLSRRRALQAFAASAAGASMSGWLPALAAAAGDQTPPRSVILLWMTGGPSQLDTFDPKPNHENGGEFKAIDTAVPGVQIAEHLPGIAQRLDRCAILRTLSTPEGDHGRATYLARTGYRPGGAIDYPTLGAAISKELAARPDRAETDLPGYISVAPFRLANPAAFGSGFLGPEFAPLVVGEGAGDPNATGGNALTVRNLAPPRGAGGERMQRRLELLSNFESSFATNRPDAALVGRRTAYEKAVRMMGGAAAGAFDLEKEPAALKDKYGRSPFGQGCLLARRLVERGVPFVEVSLNGVTGGEAFAWDTHADNFEAVKGLCGVLDPAWSTLLDDLNDRGLGDTLVVWMGEFGRTPTINPQGGRDHFPMAWNAVMCGGGIVGGSVVGATDEAGMEVTDRPISAADFAATLCRAAGVDPWRDNLSNVGRPIRLADPEANPVEEILA</sequence>
<name>A0A517P5D7_9PLAN</name>
<keyword evidence="3" id="KW-1185">Reference proteome</keyword>
<protein>
    <recommendedName>
        <fullName evidence="4">DUF1501 domain-containing protein</fullName>
    </recommendedName>
</protein>
<evidence type="ECO:0000313" key="3">
    <source>
        <dbReference type="Proteomes" id="UP000318741"/>
    </source>
</evidence>
<dbReference type="RefSeq" id="WP_145357448.1">
    <property type="nucleotide sequence ID" value="NZ_CP036265.1"/>
</dbReference>
<dbReference type="KEGG" id="acaf:CA12_06400"/>
<dbReference type="InterPro" id="IPR017850">
    <property type="entry name" value="Alkaline_phosphatase_core_sf"/>
</dbReference>
<dbReference type="AlphaFoldDB" id="A0A517P5D7"/>
<dbReference type="PROSITE" id="PS51318">
    <property type="entry name" value="TAT"/>
    <property type="match status" value="1"/>
</dbReference>
<reference evidence="2 3" key="1">
    <citation type="submission" date="2019-02" db="EMBL/GenBank/DDBJ databases">
        <title>Deep-cultivation of Planctomycetes and their phenomic and genomic characterization uncovers novel biology.</title>
        <authorList>
            <person name="Wiegand S."/>
            <person name="Jogler M."/>
            <person name="Boedeker C."/>
            <person name="Pinto D."/>
            <person name="Vollmers J."/>
            <person name="Rivas-Marin E."/>
            <person name="Kohn T."/>
            <person name="Peeters S.H."/>
            <person name="Heuer A."/>
            <person name="Rast P."/>
            <person name="Oberbeckmann S."/>
            <person name="Bunk B."/>
            <person name="Jeske O."/>
            <person name="Meyerdierks A."/>
            <person name="Storesund J.E."/>
            <person name="Kallscheuer N."/>
            <person name="Luecker S."/>
            <person name="Lage O.M."/>
            <person name="Pohl T."/>
            <person name="Merkel B.J."/>
            <person name="Hornburger P."/>
            <person name="Mueller R.-W."/>
            <person name="Bruemmer F."/>
            <person name="Labrenz M."/>
            <person name="Spormann A.M."/>
            <person name="Op den Camp H."/>
            <person name="Overmann J."/>
            <person name="Amann R."/>
            <person name="Jetten M.S.M."/>
            <person name="Mascher T."/>
            <person name="Medema M.H."/>
            <person name="Devos D.P."/>
            <person name="Kaster A.-K."/>
            <person name="Ovreas L."/>
            <person name="Rohde M."/>
            <person name="Galperin M.Y."/>
            <person name="Jogler C."/>
        </authorList>
    </citation>
    <scope>NUCLEOTIDE SEQUENCE [LARGE SCALE GENOMIC DNA]</scope>
    <source>
        <strain evidence="2 3">CA12</strain>
    </source>
</reference>
<feature type="chain" id="PRO_5021743573" description="DUF1501 domain-containing protein" evidence="1">
    <location>
        <begin position="31"/>
        <end position="444"/>
    </location>
</feature>
<dbReference type="PANTHER" id="PTHR43737:SF1">
    <property type="entry name" value="DUF1501 DOMAIN-CONTAINING PROTEIN"/>
    <property type="match status" value="1"/>
</dbReference>
<proteinExistence type="predicted"/>
<dbReference type="SUPFAM" id="SSF53649">
    <property type="entry name" value="Alkaline phosphatase-like"/>
    <property type="match status" value="1"/>
</dbReference>
<evidence type="ECO:0000313" key="2">
    <source>
        <dbReference type="EMBL" id="QDT14565.1"/>
    </source>
</evidence>
<dbReference type="InterPro" id="IPR010869">
    <property type="entry name" value="DUF1501"/>
</dbReference>
<evidence type="ECO:0000256" key="1">
    <source>
        <dbReference type="SAM" id="SignalP"/>
    </source>
</evidence>
<organism evidence="2 3">
    <name type="scientific">Alienimonas californiensis</name>
    <dbReference type="NCBI Taxonomy" id="2527989"/>
    <lineage>
        <taxon>Bacteria</taxon>
        <taxon>Pseudomonadati</taxon>
        <taxon>Planctomycetota</taxon>
        <taxon>Planctomycetia</taxon>
        <taxon>Planctomycetales</taxon>
        <taxon>Planctomycetaceae</taxon>
        <taxon>Alienimonas</taxon>
    </lineage>
</organism>
<accession>A0A517P5D7</accession>
<gene>
    <name evidence="2" type="ORF">CA12_06400</name>
</gene>
<feature type="signal peptide" evidence="1">
    <location>
        <begin position="1"/>
        <end position="30"/>
    </location>
</feature>
<keyword evidence="1" id="KW-0732">Signal</keyword>
<dbReference type="InterPro" id="IPR006311">
    <property type="entry name" value="TAT_signal"/>
</dbReference>